<evidence type="ECO:0000259" key="4">
    <source>
        <dbReference type="Pfam" id="PF03763"/>
    </source>
</evidence>
<keyword evidence="2" id="KW-0175">Coiled coil</keyword>
<organism evidence="5 6">
    <name type="scientific">Dioscorea zingiberensis</name>
    <dbReference type="NCBI Taxonomy" id="325984"/>
    <lineage>
        <taxon>Eukaryota</taxon>
        <taxon>Viridiplantae</taxon>
        <taxon>Streptophyta</taxon>
        <taxon>Embryophyta</taxon>
        <taxon>Tracheophyta</taxon>
        <taxon>Spermatophyta</taxon>
        <taxon>Magnoliopsida</taxon>
        <taxon>Liliopsida</taxon>
        <taxon>Dioscoreales</taxon>
        <taxon>Dioscoreaceae</taxon>
        <taxon>Dioscorea</taxon>
    </lineage>
</organism>
<keyword evidence="6" id="KW-1185">Reference proteome</keyword>
<name>A0A9D5D965_9LILI</name>
<reference evidence="5" key="1">
    <citation type="submission" date="2021-03" db="EMBL/GenBank/DDBJ databases">
        <authorList>
            <person name="Li Z."/>
            <person name="Yang C."/>
        </authorList>
    </citation>
    <scope>NUCLEOTIDE SEQUENCE</scope>
    <source>
        <strain evidence="5">Dzin_1.0</strain>
        <tissue evidence="5">Leaf</tissue>
    </source>
</reference>
<feature type="region of interest" description="Disordered" evidence="3">
    <location>
        <begin position="248"/>
        <end position="284"/>
    </location>
</feature>
<evidence type="ECO:0000256" key="2">
    <source>
        <dbReference type="SAM" id="Coils"/>
    </source>
</evidence>
<proteinExistence type="inferred from homology"/>
<reference evidence="5" key="2">
    <citation type="journal article" date="2022" name="Hortic Res">
        <title>The genome of Dioscorea zingiberensis sheds light on the biosynthesis, origin and evolution of the medicinally important diosgenin saponins.</title>
        <authorList>
            <person name="Li Y."/>
            <person name="Tan C."/>
            <person name="Li Z."/>
            <person name="Guo J."/>
            <person name="Li S."/>
            <person name="Chen X."/>
            <person name="Wang C."/>
            <person name="Dai X."/>
            <person name="Yang H."/>
            <person name="Song W."/>
            <person name="Hou L."/>
            <person name="Xu J."/>
            <person name="Tong Z."/>
            <person name="Xu A."/>
            <person name="Yuan X."/>
            <person name="Wang W."/>
            <person name="Yang Q."/>
            <person name="Chen L."/>
            <person name="Sun Z."/>
            <person name="Wang K."/>
            <person name="Pan B."/>
            <person name="Chen J."/>
            <person name="Bao Y."/>
            <person name="Liu F."/>
            <person name="Qi X."/>
            <person name="Gang D.R."/>
            <person name="Wen J."/>
            <person name="Li J."/>
        </authorList>
    </citation>
    <scope>NUCLEOTIDE SEQUENCE</scope>
    <source>
        <strain evidence="5">Dzin_1.0</strain>
    </source>
</reference>
<protein>
    <recommendedName>
        <fullName evidence="4">Remorin C-terminal domain-containing protein</fullName>
    </recommendedName>
</protein>
<accession>A0A9D5D965</accession>
<feature type="domain" description="Remorin C-terminal" evidence="4">
    <location>
        <begin position="343"/>
        <end position="443"/>
    </location>
</feature>
<evidence type="ECO:0000256" key="1">
    <source>
        <dbReference type="ARBA" id="ARBA00005711"/>
    </source>
</evidence>
<sequence length="462" mass="51838">MMKPENQSGGVGDSAFSSSTTAMDLKGSRLLQCSSVFQSIGGESPLEGDSSFYCTNKEKPLVDAFPDPLCKLNLKETSDFVKAFPVNNKNSKETSAQRREVVSLVGQRRLEAPSTPGRPIFSFSPWNPPRRSIPSKWDDAQKWLISSSCHDSPVRGIKPSDSSVVFKQNDAFHQKGDASNKETVPVMAFHRGSSEVFLKDKFADNVEQLVFTNFQPSEPMKEGFVFRSSLCEPMKDAAEVHRRNIGTEMTPLGSSTTSRCHTPIKSSSPLRHNTPASRSGPLLASNNTTIDISKLKDCHFAKLDLCSQFDAMVSNWNSREEEEEEISKSLRHFEISAGRKSVAESRASAWEDEEKTKSCARYQREEAKIQAWVNLQNAKAEAQARKLEVKIQKMRSNLEEKLMKRMAIVHRRAEEWRAAAQVQHSHQLLRAYEQAEKIKSQQHTSHFTDHTSCGCFSCSVIL</sequence>
<dbReference type="EMBL" id="JAGGNH010000001">
    <property type="protein sequence ID" value="KAJ0987461.1"/>
    <property type="molecule type" value="Genomic_DNA"/>
</dbReference>
<evidence type="ECO:0000313" key="6">
    <source>
        <dbReference type="Proteomes" id="UP001085076"/>
    </source>
</evidence>
<evidence type="ECO:0000313" key="5">
    <source>
        <dbReference type="EMBL" id="KAJ0987461.1"/>
    </source>
</evidence>
<evidence type="ECO:0000256" key="3">
    <source>
        <dbReference type="SAM" id="MobiDB-lite"/>
    </source>
</evidence>
<dbReference type="OrthoDB" id="431557at2759"/>
<feature type="coiled-coil region" evidence="2">
    <location>
        <begin position="377"/>
        <end position="404"/>
    </location>
</feature>
<comment type="caution">
    <text evidence="5">The sequence shown here is derived from an EMBL/GenBank/DDBJ whole genome shotgun (WGS) entry which is preliminary data.</text>
</comment>
<dbReference type="PANTHER" id="PTHR31471">
    <property type="entry name" value="OS02G0116800 PROTEIN"/>
    <property type="match status" value="1"/>
</dbReference>
<dbReference type="PANTHER" id="PTHR31471:SF3">
    <property type="entry name" value="OS11G0616300 PROTEIN"/>
    <property type="match status" value="1"/>
</dbReference>
<feature type="compositionally biased region" description="Polar residues" evidence="3">
    <location>
        <begin position="252"/>
        <end position="277"/>
    </location>
</feature>
<gene>
    <name evidence="5" type="ORF">J5N97_005817</name>
</gene>
<dbReference type="Pfam" id="PF03763">
    <property type="entry name" value="Remorin_C"/>
    <property type="match status" value="1"/>
</dbReference>
<dbReference type="AlphaFoldDB" id="A0A9D5D965"/>
<dbReference type="InterPro" id="IPR005516">
    <property type="entry name" value="Remorin_C"/>
</dbReference>
<dbReference type="Proteomes" id="UP001085076">
    <property type="component" value="Miscellaneous, Linkage group lg01"/>
</dbReference>
<comment type="similarity">
    <text evidence="1">Belongs to the remorin family.</text>
</comment>